<organism evidence="1 2">
    <name type="scientific">Meloidogyne incognita</name>
    <name type="common">Southern root-knot nematode worm</name>
    <name type="synonym">Oxyuris incognita</name>
    <dbReference type="NCBI Taxonomy" id="6306"/>
    <lineage>
        <taxon>Eukaryota</taxon>
        <taxon>Metazoa</taxon>
        <taxon>Ecdysozoa</taxon>
        <taxon>Nematoda</taxon>
        <taxon>Chromadorea</taxon>
        <taxon>Rhabditida</taxon>
        <taxon>Tylenchina</taxon>
        <taxon>Tylenchomorpha</taxon>
        <taxon>Tylenchoidea</taxon>
        <taxon>Meloidogynidae</taxon>
        <taxon>Meloidogyninae</taxon>
        <taxon>Meloidogyne</taxon>
        <taxon>Meloidogyne incognita group</taxon>
    </lineage>
</organism>
<dbReference type="WBParaSite" id="Minc3s05320g38013">
    <property type="protein sequence ID" value="Minc3s05320g38013"/>
    <property type="gene ID" value="Minc3s05320g38013"/>
</dbReference>
<proteinExistence type="predicted"/>
<name>A0A914NJK5_MELIC</name>
<evidence type="ECO:0000313" key="2">
    <source>
        <dbReference type="WBParaSite" id="Minc3s05320g38013"/>
    </source>
</evidence>
<dbReference type="Proteomes" id="UP000887563">
    <property type="component" value="Unplaced"/>
</dbReference>
<dbReference type="AlphaFoldDB" id="A0A914NJK5"/>
<accession>A0A914NJK5</accession>
<reference evidence="2" key="1">
    <citation type="submission" date="2022-11" db="UniProtKB">
        <authorList>
            <consortium name="WormBaseParasite"/>
        </authorList>
    </citation>
    <scope>IDENTIFICATION</scope>
</reference>
<sequence length="71" mass="8071">MRTIGESSNRVYWKIYRISPDKGILAKCFLIQLLDSYSSSVTQGMRNMPKQIIHPSIGRKSSVPTIMPNTK</sequence>
<protein>
    <submittedName>
        <fullName evidence="2">Uncharacterized protein</fullName>
    </submittedName>
</protein>
<keyword evidence="1" id="KW-1185">Reference proteome</keyword>
<evidence type="ECO:0000313" key="1">
    <source>
        <dbReference type="Proteomes" id="UP000887563"/>
    </source>
</evidence>